<evidence type="ECO:0000313" key="2">
    <source>
        <dbReference type="EMBL" id="KAJ3476735.1"/>
    </source>
</evidence>
<gene>
    <name evidence="2" type="ORF">NLI96_g10962</name>
</gene>
<keyword evidence="3" id="KW-1185">Reference proteome</keyword>
<dbReference type="AlphaFoldDB" id="A0AAD5YDU7"/>
<proteinExistence type="predicted"/>
<feature type="region of interest" description="Disordered" evidence="1">
    <location>
        <begin position="1"/>
        <end position="22"/>
    </location>
</feature>
<name>A0AAD5YDU7_9APHY</name>
<organism evidence="2 3">
    <name type="scientific">Meripilus lineatus</name>
    <dbReference type="NCBI Taxonomy" id="2056292"/>
    <lineage>
        <taxon>Eukaryota</taxon>
        <taxon>Fungi</taxon>
        <taxon>Dikarya</taxon>
        <taxon>Basidiomycota</taxon>
        <taxon>Agaricomycotina</taxon>
        <taxon>Agaricomycetes</taxon>
        <taxon>Polyporales</taxon>
        <taxon>Meripilaceae</taxon>
        <taxon>Meripilus</taxon>
    </lineage>
</organism>
<dbReference type="Proteomes" id="UP001212997">
    <property type="component" value="Unassembled WGS sequence"/>
</dbReference>
<feature type="compositionally biased region" description="Pro residues" evidence="1">
    <location>
        <begin position="201"/>
        <end position="217"/>
    </location>
</feature>
<evidence type="ECO:0000313" key="3">
    <source>
        <dbReference type="Proteomes" id="UP001212997"/>
    </source>
</evidence>
<evidence type="ECO:0000256" key="1">
    <source>
        <dbReference type="SAM" id="MobiDB-lite"/>
    </source>
</evidence>
<sequence length="318" mass="33254">MVDRRSESIGMVGGGATYGDPPGCQPGHVAPFSHREGIAMCSNPKISSKELNLKTIDNKPSISSSGSVVELVDHDLQRSPHPTKEPLQTLREPSTQLSCVGPSTGSLKRKRGSATDSALLNEAKTQVLAGISTEASGTRPTVITSTVSRPTTLFSAFGNPGHGPLPLTGSLQTPMTTSRAKGKEREVLEAHLPHSTLKSLPQPPTPNITKENPPPSIAVPTTSSIVVASSSTSAGSTSNVPSSFPSKPSTSTSLPQNAAGRTKDGLTSLLSTKGHMKKMVVTGMEEIVQEKLNALVSSMVDECFLSIAQLLKETFGKP</sequence>
<dbReference type="EMBL" id="JANAWD010000674">
    <property type="protein sequence ID" value="KAJ3476735.1"/>
    <property type="molecule type" value="Genomic_DNA"/>
</dbReference>
<accession>A0AAD5YDU7</accession>
<feature type="region of interest" description="Disordered" evidence="1">
    <location>
        <begin position="191"/>
        <end position="262"/>
    </location>
</feature>
<comment type="caution">
    <text evidence="2">The sequence shown here is derived from an EMBL/GenBank/DDBJ whole genome shotgun (WGS) entry which is preliminary data.</text>
</comment>
<feature type="compositionally biased region" description="Low complexity" evidence="1">
    <location>
        <begin position="218"/>
        <end position="255"/>
    </location>
</feature>
<protein>
    <submittedName>
        <fullName evidence="2">Uncharacterized protein</fullName>
    </submittedName>
</protein>
<reference evidence="2" key="1">
    <citation type="submission" date="2022-07" db="EMBL/GenBank/DDBJ databases">
        <title>Genome Sequence of Physisporinus lineatus.</title>
        <authorList>
            <person name="Buettner E."/>
        </authorList>
    </citation>
    <scope>NUCLEOTIDE SEQUENCE</scope>
    <source>
        <strain evidence="2">VT162</strain>
    </source>
</reference>